<evidence type="ECO:0000313" key="2">
    <source>
        <dbReference type="EMBL" id="PRX98870.1"/>
    </source>
</evidence>
<dbReference type="Pfam" id="PF26136">
    <property type="entry name" value="SCO6045_C"/>
    <property type="match status" value="1"/>
</dbReference>
<dbReference type="EMBL" id="PVZC01000004">
    <property type="protein sequence ID" value="PRX98870.1"/>
    <property type="molecule type" value="Genomic_DNA"/>
</dbReference>
<sequence>MSAPSDGGRAALAAAQERLLRALVAGAEAPDGFDRERLAVAARALLRKRAAGVARAWPRLAHGYGERWPEVFAEWAAARPTAGAWRDGWDFARAHRAALPPPAARELAGQECRWRYDGAADPRPRRGPALRRVPGGVVVGLLGRTAAFVRDAPRDR</sequence>
<protein>
    <recommendedName>
        <fullName evidence="1">SCO6045-like C-terminal domain-containing protein</fullName>
    </recommendedName>
</protein>
<keyword evidence="3" id="KW-1185">Reference proteome</keyword>
<evidence type="ECO:0000259" key="1">
    <source>
        <dbReference type="Pfam" id="PF26136"/>
    </source>
</evidence>
<dbReference type="RefSeq" id="WP_106246420.1">
    <property type="nucleotide sequence ID" value="NZ_PVZC01000004.1"/>
</dbReference>
<dbReference type="InterPro" id="IPR058711">
    <property type="entry name" value="SCO6045-like_C"/>
</dbReference>
<organism evidence="2 3">
    <name type="scientific">Allonocardiopsis opalescens</name>
    <dbReference type="NCBI Taxonomy" id="1144618"/>
    <lineage>
        <taxon>Bacteria</taxon>
        <taxon>Bacillati</taxon>
        <taxon>Actinomycetota</taxon>
        <taxon>Actinomycetes</taxon>
        <taxon>Streptosporangiales</taxon>
        <taxon>Allonocardiopsis</taxon>
    </lineage>
</organism>
<gene>
    <name evidence="2" type="ORF">CLV72_104450</name>
</gene>
<name>A0A2T0Q529_9ACTN</name>
<dbReference type="AlphaFoldDB" id="A0A2T0Q529"/>
<dbReference type="OrthoDB" id="4467560at2"/>
<evidence type="ECO:0000313" key="3">
    <source>
        <dbReference type="Proteomes" id="UP000237846"/>
    </source>
</evidence>
<comment type="caution">
    <text evidence="2">The sequence shown here is derived from an EMBL/GenBank/DDBJ whole genome shotgun (WGS) entry which is preliminary data.</text>
</comment>
<dbReference type="Proteomes" id="UP000237846">
    <property type="component" value="Unassembled WGS sequence"/>
</dbReference>
<accession>A0A2T0Q529</accession>
<reference evidence="2 3" key="1">
    <citation type="submission" date="2018-03" db="EMBL/GenBank/DDBJ databases">
        <title>Genomic Encyclopedia of Archaeal and Bacterial Type Strains, Phase II (KMG-II): from individual species to whole genera.</title>
        <authorList>
            <person name="Goeker M."/>
        </authorList>
    </citation>
    <scope>NUCLEOTIDE SEQUENCE [LARGE SCALE GENOMIC DNA]</scope>
    <source>
        <strain evidence="2 3">DSM 45601</strain>
    </source>
</reference>
<proteinExistence type="predicted"/>
<feature type="domain" description="SCO6045-like C-terminal" evidence="1">
    <location>
        <begin position="13"/>
        <end position="96"/>
    </location>
</feature>